<organism evidence="1 2">
    <name type="scientific">Vitis vinifera</name>
    <name type="common">Grape</name>
    <dbReference type="NCBI Taxonomy" id="29760"/>
    <lineage>
        <taxon>Eukaryota</taxon>
        <taxon>Viridiplantae</taxon>
        <taxon>Streptophyta</taxon>
        <taxon>Embryophyta</taxon>
        <taxon>Tracheophyta</taxon>
        <taxon>Spermatophyta</taxon>
        <taxon>Magnoliopsida</taxon>
        <taxon>eudicotyledons</taxon>
        <taxon>Gunneridae</taxon>
        <taxon>Pentapetalae</taxon>
        <taxon>rosids</taxon>
        <taxon>Vitales</taxon>
        <taxon>Vitaceae</taxon>
        <taxon>Viteae</taxon>
        <taxon>Vitis</taxon>
    </lineage>
</organism>
<dbReference type="Proteomes" id="UP000009183">
    <property type="component" value="Chromosome 7"/>
</dbReference>
<keyword evidence="2" id="KW-1185">Reference proteome</keyword>
<dbReference type="InParanoid" id="D7TP68"/>
<sequence>MMVQGYLSAKSRLGSVSWDLLTQA</sequence>
<evidence type="ECO:0000313" key="1">
    <source>
        <dbReference type="EMBL" id="CBI32291.3"/>
    </source>
</evidence>
<gene>
    <name evidence="1" type="ordered locus">VIT_07s0104g00990</name>
</gene>
<evidence type="ECO:0000313" key="2">
    <source>
        <dbReference type="Proteomes" id="UP000009183"/>
    </source>
</evidence>
<dbReference type="HOGENOM" id="CLU_3421765_0_0_1"/>
<proteinExistence type="predicted"/>
<dbReference type="AlphaFoldDB" id="D7TP68"/>
<dbReference type="PaxDb" id="29760-VIT_07s0104g00990.t01"/>
<name>D7TP68_VITVI</name>
<protein>
    <submittedName>
        <fullName evidence="1">Uncharacterized protein</fullName>
    </submittedName>
</protein>
<reference evidence="2" key="1">
    <citation type="journal article" date="2007" name="Nature">
        <title>The grapevine genome sequence suggests ancestral hexaploidization in major angiosperm phyla.</title>
        <authorList>
            <consortium name="The French-Italian Public Consortium for Grapevine Genome Characterization."/>
            <person name="Jaillon O."/>
            <person name="Aury J.-M."/>
            <person name="Noel B."/>
            <person name="Policriti A."/>
            <person name="Clepet C."/>
            <person name="Casagrande A."/>
            <person name="Choisne N."/>
            <person name="Aubourg S."/>
            <person name="Vitulo N."/>
            <person name="Jubin C."/>
            <person name="Vezzi A."/>
            <person name="Legeai F."/>
            <person name="Hugueney P."/>
            <person name="Dasilva C."/>
            <person name="Horner D."/>
            <person name="Mica E."/>
            <person name="Jublot D."/>
            <person name="Poulain J."/>
            <person name="Bruyere C."/>
            <person name="Billault A."/>
            <person name="Segurens B."/>
            <person name="Gouyvenoux M."/>
            <person name="Ugarte E."/>
            <person name="Cattonaro F."/>
            <person name="Anthouard V."/>
            <person name="Vico V."/>
            <person name="Del Fabbro C."/>
            <person name="Alaux M."/>
            <person name="Di Gaspero G."/>
            <person name="Dumas V."/>
            <person name="Felice N."/>
            <person name="Paillard S."/>
            <person name="Juman I."/>
            <person name="Moroldo M."/>
            <person name="Scalabrin S."/>
            <person name="Canaguier A."/>
            <person name="Le Clainche I."/>
            <person name="Malacrida G."/>
            <person name="Durand E."/>
            <person name="Pesole G."/>
            <person name="Laucou V."/>
            <person name="Chatelet P."/>
            <person name="Merdinoglu D."/>
            <person name="Delledonne M."/>
            <person name="Pezzotti M."/>
            <person name="Lecharny A."/>
            <person name="Scarpelli C."/>
            <person name="Artiguenave F."/>
            <person name="Pe M.E."/>
            <person name="Valle G."/>
            <person name="Morgante M."/>
            <person name="Caboche M."/>
            <person name="Adam-Blondon A.-F."/>
            <person name="Weissenbach J."/>
            <person name="Quetier F."/>
            <person name="Wincker P."/>
        </authorList>
    </citation>
    <scope>NUCLEOTIDE SEQUENCE [LARGE SCALE GENOMIC DNA]</scope>
    <source>
        <strain evidence="2">cv. Pinot noir / PN40024</strain>
    </source>
</reference>
<accession>D7TP68</accession>
<dbReference type="EMBL" id="FN596005">
    <property type="protein sequence ID" value="CBI32291.3"/>
    <property type="molecule type" value="Genomic_DNA"/>
</dbReference>